<evidence type="ECO:0000313" key="3">
    <source>
        <dbReference type="Proteomes" id="UP000075243"/>
    </source>
</evidence>
<dbReference type="GO" id="GO:0005634">
    <property type="term" value="C:nucleus"/>
    <property type="evidence" value="ECO:0007669"/>
    <property type="project" value="TreeGrafter"/>
</dbReference>
<dbReference type="GO" id="GO:0006611">
    <property type="term" value="P:protein export from nucleus"/>
    <property type="evidence" value="ECO:0007669"/>
    <property type="project" value="InterPro"/>
</dbReference>
<reference evidence="2" key="1">
    <citation type="journal article" date="2012" name="Nat. Biotechnol.">
        <title>Draft genome sequence of pigeonpea (Cajanus cajan), an orphan legume crop of resource-poor farmers.</title>
        <authorList>
            <person name="Varshney R.K."/>
            <person name="Chen W."/>
            <person name="Li Y."/>
            <person name="Bharti A.K."/>
            <person name="Saxena R.K."/>
            <person name="Schlueter J.A."/>
            <person name="Donoghue M.T."/>
            <person name="Azam S."/>
            <person name="Fan G."/>
            <person name="Whaley A.M."/>
            <person name="Farmer A.D."/>
            <person name="Sheridan J."/>
            <person name="Iwata A."/>
            <person name="Tuteja R."/>
            <person name="Penmetsa R.V."/>
            <person name="Wu W."/>
            <person name="Upadhyaya H.D."/>
            <person name="Yang S.P."/>
            <person name="Shah T."/>
            <person name="Saxena K.B."/>
            <person name="Michael T."/>
            <person name="McCombie W.R."/>
            <person name="Yang B."/>
            <person name="Zhang G."/>
            <person name="Yang H."/>
            <person name="Wang J."/>
            <person name="Spillane C."/>
            <person name="Cook D.R."/>
            <person name="May G.D."/>
            <person name="Xu X."/>
            <person name="Jackson S.A."/>
        </authorList>
    </citation>
    <scope>NUCLEOTIDE SEQUENCE [LARGE SCALE GENOMIC DNA]</scope>
</reference>
<dbReference type="GO" id="GO:0005049">
    <property type="term" value="F:nuclear export signal receptor activity"/>
    <property type="evidence" value="ECO:0007669"/>
    <property type="project" value="InterPro"/>
</dbReference>
<dbReference type="Gene3D" id="1.20.1440.250">
    <property type="match status" value="3"/>
</dbReference>
<name>A0A151RLT8_CAJCA</name>
<dbReference type="InterPro" id="IPR016024">
    <property type="entry name" value="ARM-type_fold"/>
</dbReference>
<evidence type="ECO:0000313" key="2">
    <source>
        <dbReference type="EMBL" id="KYP43530.1"/>
    </source>
</evidence>
<dbReference type="Proteomes" id="UP000075243">
    <property type="component" value="Unassembled WGS sequence"/>
</dbReference>
<keyword evidence="1" id="KW-0732">Signal</keyword>
<dbReference type="PANTHER" id="PTHR11223">
    <property type="entry name" value="EXPORTIN 1/5"/>
    <property type="match status" value="1"/>
</dbReference>
<dbReference type="Gramene" id="C.cajan_34846.t">
    <property type="protein sequence ID" value="C.cajan_34846.t"/>
    <property type="gene ID" value="C.cajan_34846"/>
</dbReference>
<dbReference type="SUPFAM" id="SSF48371">
    <property type="entry name" value="ARM repeat"/>
    <property type="match status" value="1"/>
</dbReference>
<dbReference type="AlphaFoldDB" id="A0A151RLT8"/>
<dbReference type="InterPro" id="IPR045065">
    <property type="entry name" value="XPO1/5"/>
</dbReference>
<feature type="signal peptide" evidence="1">
    <location>
        <begin position="1"/>
        <end position="23"/>
    </location>
</feature>
<gene>
    <name evidence="2" type="ORF">KK1_035044</name>
</gene>
<sequence>MSPCVCLCLCALGAHFCVLYVAALKFGNTTNIPQAYSYGSSEEQGIMLNFALFFTSFCKAVYIHEMSWDQVATLKFGNTTNILEAYSYGSSEEQGIMLNFPLFFNSFCKAGSLLNSGIQYVVGQYPQFLRAHWTFLKAIVNNFLELLHVTHRGVQHSLCPRACLCLCALRAHFCVLYVCTLWWVAALKFGNTTNILEAYSNGSSEEQVAAFRFGNTTNILEAYSYSSSEEQMVPRILRYVVGQYPRFLRARWKFLKAVVNKFLEFLHEPHPVVQNFALFFTSICKADDTEDFKEYIFFVMVIWDPLYLCEITTGKDNKVVIVRNIMLVVGQYPRFLRARWKFLKAVVNKFLEFLHETHPGVQVAALQLGNTTNILEAYSYGSSEEQVSLSIMAKLNPDILLSYL</sequence>
<evidence type="ECO:0000256" key="1">
    <source>
        <dbReference type="SAM" id="SignalP"/>
    </source>
</evidence>
<keyword evidence="3" id="KW-1185">Reference proteome</keyword>
<proteinExistence type="predicted"/>
<dbReference type="GO" id="GO:0000056">
    <property type="term" value="P:ribosomal small subunit export from nucleus"/>
    <property type="evidence" value="ECO:0007669"/>
    <property type="project" value="TreeGrafter"/>
</dbReference>
<dbReference type="PANTHER" id="PTHR11223:SF2">
    <property type="entry name" value="EXPORTIN-1"/>
    <property type="match status" value="1"/>
</dbReference>
<dbReference type="EMBL" id="KQ483664">
    <property type="protein sequence ID" value="KYP43530.1"/>
    <property type="molecule type" value="Genomic_DNA"/>
</dbReference>
<organism evidence="2 3">
    <name type="scientific">Cajanus cajan</name>
    <name type="common">Pigeon pea</name>
    <name type="synonym">Cajanus indicus</name>
    <dbReference type="NCBI Taxonomy" id="3821"/>
    <lineage>
        <taxon>Eukaryota</taxon>
        <taxon>Viridiplantae</taxon>
        <taxon>Streptophyta</taxon>
        <taxon>Embryophyta</taxon>
        <taxon>Tracheophyta</taxon>
        <taxon>Spermatophyta</taxon>
        <taxon>Magnoliopsida</taxon>
        <taxon>eudicotyledons</taxon>
        <taxon>Gunneridae</taxon>
        <taxon>Pentapetalae</taxon>
        <taxon>rosids</taxon>
        <taxon>fabids</taxon>
        <taxon>Fabales</taxon>
        <taxon>Fabaceae</taxon>
        <taxon>Papilionoideae</taxon>
        <taxon>50 kb inversion clade</taxon>
        <taxon>NPAAA clade</taxon>
        <taxon>indigoferoid/millettioid clade</taxon>
        <taxon>Phaseoleae</taxon>
        <taxon>Cajanus</taxon>
    </lineage>
</organism>
<protein>
    <submittedName>
        <fullName evidence="2">Exportin-1</fullName>
    </submittedName>
</protein>
<dbReference type="GO" id="GO:0005737">
    <property type="term" value="C:cytoplasm"/>
    <property type="evidence" value="ECO:0007669"/>
    <property type="project" value="TreeGrafter"/>
</dbReference>
<feature type="chain" id="PRO_5007587994" evidence="1">
    <location>
        <begin position="24"/>
        <end position="404"/>
    </location>
</feature>
<dbReference type="STRING" id="3821.A0A151RLT8"/>
<accession>A0A151RLT8</accession>
<dbReference type="GO" id="GO:0000055">
    <property type="term" value="P:ribosomal large subunit export from nucleus"/>
    <property type="evidence" value="ECO:0007669"/>
    <property type="project" value="TreeGrafter"/>
</dbReference>